<evidence type="ECO:0000256" key="10">
    <source>
        <dbReference type="ARBA" id="ARBA00022989"/>
    </source>
</evidence>
<dbReference type="InterPro" id="IPR036300">
    <property type="entry name" value="MIR_dom_sf"/>
</dbReference>
<dbReference type="InterPro" id="IPR016093">
    <property type="entry name" value="MIR_motif"/>
</dbReference>
<feature type="transmembrane region" description="Helical" evidence="14">
    <location>
        <begin position="230"/>
        <end position="253"/>
    </location>
</feature>
<keyword evidence="10 14" id="KW-1133">Transmembrane helix</keyword>
<gene>
    <name evidence="16" type="ORF">LSH36_693g02094</name>
</gene>
<evidence type="ECO:0000313" key="17">
    <source>
        <dbReference type="Proteomes" id="UP001208570"/>
    </source>
</evidence>
<dbReference type="SMART" id="SM00472">
    <property type="entry name" value="MIR"/>
    <property type="match status" value="2"/>
</dbReference>
<evidence type="ECO:0000256" key="4">
    <source>
        <dbReference type="ARBA" id="ARBA00012839"/>
    </source>
</evidence>
<comment type="pathway">
    <text evidence="2">Protein modification; protein glycosylation.</text>
</comment>
<evidence type="ECO:0000256" key="9">
    <source>
        <dbReference type="ARBA" id="ARBA00022824"/>
    </source>
</evidence>
<evidence type="ECO:0000256" key="1">
    <source>
        <dbReference type="ARBA" id="ARBA00004477"/>
    </source>
</evidence>
<dbReference type="InterPro" id="IPR032421">
    <property type="entry name" value="PMT_4TMC"/>
</dbReference>
<dbReference type="SUPFAM" id="SSF82109">
    <property type="entry name" value="MIR domain"/>
    <property type="match status" value="1"/>
</dbReference>
<accession>A0AAD9J3D9</accession>
<dbReference type="Pfam" id="PF16192">
    <property type="entry name" value="PMT_4TMC"/>
    <property type="match status" value="1"/>
</dbReference>
<dbReference type="AlphaFoldDB" id="A0AAD9J3D9"/>
<evidence type="ECO:0000313" key="16">
    <source>
        <dbReference type="EMBL" id="KAK2145245.1"/>
    </source>
</evidence>
<feature type="domain" description="MIR" evidence="15">
    <location>
        <begin position="286"/>
        <end position="348"/>
    </location>
</feature>
<comment type="subcellular location">
    <subcellularLocation>
        <location evidence="1">Endoplasmic reticulum membrane</location>
        <topology evidence="1">Multi-pass membrane protein</topology>
    </subcellularLocation>
</comment>
<keyword evidence="9" id="KW-0256">Endoplasmic reticulum</keyword>
<keyword evidence="6" id="KW-0808">Transferase</keyword>
<dbReference type="CDD" id="cd23281">
    <property type="entry name" value="beta-trefoil_MIR_POMT1"/>
    <property type="match status" value="1"/>
</dbReference>
<dbReference type="EMBL" id="JAODUP010000693">
    <property type="protein sequence ID" value="KAK2145245.1"/>
    <property type="molecule type" value="Genomic_DNA"/>
</dbReference>
<comment type="similarity">
    <text evidence="3">Belongs to the glycosyltransferase 39 family.</text>
</comment>
<evidence type="ECO:0000256" key="7">
    <source>
        <dbReference type="ARBA" id="ARBA00022692"/>
    </source>
</evidence>
<dbReference type="GO" id="GO:0004169">
    <property type="term" value="F:dolichyl-phosphate-mannose-protein mannosyltransferase activity"/>
    <property type="evidence" value="ECO:0007669"/>
    <property type="project" value="UniProtKB-EC"/>
</dbReference>
<evidence type="ECO:0000256" key="8">
    <source>
        <dbReference type="ARBA" id="ARBA00022737"/>
    </source>
</evidence>
<dbReference type="PROSITE" id="PS50919">
    <property type="entry name" value="MIR"/>
    <property type="match status" value="2"/>
</dbReference>
<dbReference type="EC" id="2.4.1.109" evidence="4"/>
<dbReference type="Gene3D" id="2.80.10.50">
    <property type="match status" value="2"/>
</dbReference>
<comment type="catalytic activity">
    <reaction evidence="13">
        <text>a di-trans,poly-cis-dolichyl beta-D-mannosyl phosphate + L-seryl-[protein] = 3-O-(alpha-D-mannosyl)-L-seryl-[protein] + a di-trans,poly-cis-dolichyl phosphate + H(+)</text>
        <dbReference type="Rhea" id="RHEA:17377"/>
        <dbReference type="Rhea" id="RHEA-COMP:9863"/>
        <dbReference type="Rhea" id="RHEA-COMP:13546"/>
        <dbReference type="Rhea" id="RHEA-COMP:19498"/>
        <dbReference type="Rhea" id="RHEA-COMP:19501"/>
        <dbReference type="ChEBI" id="CHEBI:15378"/>
        <dbReference type="ChEBI" id="CHEBI:29999"/>
        <dbReference type="ChEBI" id="CHEBI:57683"/>
        <dbReference type="ChEBI" id="CHEBI:58211"/>
        <dbReference type="ChEBI" id="CHEBI:137321"/>
        <dbReference type="EC" id="2.4.1.109"/>
    </reaction>
</comment>
<feature type="transmembrane region" description="Helical" evidence="14">
    <location>
        <begin position="628"/>
        <end position="649"/>
    </location>
</feature>
<keyword evidence="8" id="KW-0677">Repeat</keyword>
<name>A0AAD9J3D9_9ANNE</name>
<dbReference type="PANTHER" id="PTHR10050">
    <property type="entry name" value="DOLICHYL-PHOSPHATE-MANNOSE--PROTEIN MANNOSYLTRANSFERASE"/>
    <property type="match status" value="1"/>
</dbReference>
<sequence length="682" mass="79181">MKGHSDSVLSSTLRSYIFGGKSFTITTDIDVLKWTLFVTALLSRCWRLDHPRAVVFDEIFYGRFASMYINNIFYFDMHPPLGKMILALAGYIGNFDGGAKFDRIGAEYPINVPVWALRAVSALAGSLLVPVTYQLVKELGYRPWTAGLAALLIILDNALLTHSRFMLMEIPLILATSLALLSYIKFKKCQDSLKYLGVFSVLLILLMVGRDLWAMLPHPTLTNSQLWREFLSRILCLVLVPLMLYILVFYVHLNVLYKSGPHDDIMTSSFQASLEGGLSSVTKHQPVQVAFGSQITLRHTHGSHPCWLHSHRHVYPLRYSPTRGSSHQQQVTCYSFKDINNWWIVKHPNSHDVAAPMSPQYQEVSCYVDYNISFPAQNLWRVELDNPDSDEIWRTIKSHVRLIHLNTSTALKMSGRQLPDWGFHQLEVVADKNKEQTSAVWNVEEHRYTRLYDEEDVEKDIHNTDAAPVTKLTQMTFWAKFYELHLKMFYSKEPEIDHRYSSDPTSWPLMEKNIAYWYNPYNNAQIHLVGNLCLWSSILVCLLVYSGLLLFYVLRRHRACYDIEEEEWLMYKEVSWLLLAGYLVNYVPYYMTDQTLFLYHYLPALYFGILLTATLIQHIHHLIECMPYVQSVFEMLLVVWITAMVMNHIKLSVLSYGMTPLTSDDIKRLTWRDGWDFLHNTH</sequence>
<feature type="transmembrane region" description="Helical" evidence="14">
    <location>
        <begin position="597"/>
        <end position="616"/>
    </location>
</feature>
<dbReference type="Pfam" id="PF02366">
    <property type="entry name" value="PMT"/>
    <property type="match status" value="2"/>
</dbReference>
<evidence type="ECO:0000256" key="3">
    <source>
        <dbReference type="ARBA" id="ARBA00007222"/>
    </source>
</evidence>
<feature type="domain" description="MIR" evidence="15">
    <location>
        <begin position="390"/>
        <end position="446"/>
    </location>
</feature>
<evidence type="ECO:0000256" key="12">
    <source>
        <dbReference type="ARBA" id="ARBA00045085"/>
    </source>
</evidence>
<reference evidence="16" key="1">
    <citation type="journal article" date="2023" name="Mol. Biol. Evol.">
        <title>Third-Generation Sequencing Reveals the Adaptive Role of the Epigenome in Three Deep-Sea Polychaetes.</title>
        <authorList>
            <person name="Perez M."/>
            <person name="Aroh O."/>
            <person name="Sun Y."/>
            <person name="Lan Y."/>
            <person name="Juniper S.K."/>
            <person name="Young C.R."/>
            <person name="Angers B."/>
            <person name="Qian P.Y."/>
        </authorList>
    </citation>
    <scope>NUCLEOTIDE SEQUENCE</scope>
    <source>
        <strain evidence="16">P08H-3</strain>
    </source>
</reference>
<dbReference type="Pfam" id="PF02815">
    <property type="entry name" value="MIR"/>
    <property type="match status" value="1"/>
</dbReference>
<feature type="transmembrane region" description="Helical" evidence="14">
    <location>
        <begin position="115"/>
        <end position="135"/>
    </location>
</feature>
<feature type="transmembrane region" description="Helical" evidence="14">
    <location>
        <begin position="534"/>
        <end position="554"/>
    </location>
</feature>
<keyword evidence="7 14" id="KW-0812">Transmembrane</keyword>
<dbReference type="PANTHER" id="PTHR10050:SF51">
    <property type="entry name" value="PROTEIN O-MANNOSYL-TRANSFERASE 1"/>
    <property type="match status" value="1"/>
</dbReference>
<comment type="caution">
    <text evidence="16">The sequence shown here is derived from an EMBL/GenBank/DDBJ whole genome shotgun (WGS) entry which is preliminary data.</text>
</comment>
<feature type="transmembrane region" description="Helical" evidence="14">
    <location>
        <begin position="167"/>
        <end position="186"/>
    </location>
</feature>
<feature type="transmembrane region" description="Helical" evidence="14">
    <location>
        <begin position="192"/>
        <end position="209"/>
    </location>
</feature>
<organism evidence="16 17">
    <name type="scientific">Paralvinella palmiformis</name>
    <dbReference type="NCBI Taxonomy" id="53620"/>
    <lineage>
        <taxon>Eukaryota</taxon>
        <taxon>Metazoa</taxon>
        <taxon>Spiralia</taxon>
        <taxon>Lophotrochozoa</taxon>
        <taxon>Annelida</taxon>
        <taxon>Polychaeta</taxon>
        <taxon>Sedentaria</taxon>
        <taxon>Canalipalpata</taxon>
        <taxon>Terebellida</taxon>
        <taxon>Terebelliformia</taxon>
        <taxon>Alvinellidae</taxon>
        <taxon>Paralvinella</taxon>
    </lineage>
</organism>
<keyword evidence="5" id="KW-0328">Glycosyltransferase</keyword>
<dbReference type="InterPro" id="IPR027005">
    <property type="entry name" value="PMT-like"/>
</dbReference>
<evidence type="ECO:0000256" key="2">
    <source>
        <dbReference type="ARBA" id="ARBA00004922"/>
    </source>
</evidence>
<protein>
    <recommendedName>
        <fullName evidence="4">dolichyl-phosphate-mannose--protein mannosyltransferase</fullName>
        <ecNumber evidence="4">2.4.1.109</ecNumber>
    </recommendedName>
</protein>
<evidence type="ECO:0000256" key="6">
    <source>
        <dbReference type="ARBA" id="ARBA00022679"/>
    </source>
</evidence>
<comment type="catalytic activity">
    <reaction evidence="12">
        <text>a di-trans,poly-cis-dolichyl beta-D-mannosyl phosphate + L-threonyl-[protein] = 3-O-(alpha-D-mannosyl)-L-threonyl-[protein] + a di-trans,poly-cis-dolichyl phosphate + H(+)</text>
        <dbReference type="Rhea" id="RHEA:53396"/>
        <dbReference type="Rhea" id="RHEA-COMP:11060"/>
        <dbReference type="Rhea" id="RHEA-COMP:13547"/>
        <dbReference type="Rhea" id="RHEA-COMP:19498"/>
        <dbReference type="Rhea" id="RHEA-COMP:19501"/>
        <dbReference type="ChEBI" id="CHEBI:15378"/>
        <dbReference type="ChEBI" id="CHEBI:30013"/>
        <dbReference type="ChEBI" id="CHEBI:57683"/>
        <dbReference type="ChEBI" id="CHEBI:58211"/>
        <dbReference type="ChEBI" id="CHEBI:137323"/>
        <dbReference type="EC" id="2.4.1.109"/>
    </reaction>
</comment>
<keyword evidence="17" id="KW-1185">Reference proteome</keyword>
<proteinExistence type="inferred from homology"/>
<dbReference type="InterPro" id="IPR003342">
    <property type="entry name" value="ArnT-like_N"/>
</dbReference>
<evidence type="ECO:0000256" key="13">
    <source>
        <dbReference type="ARBA" id="ARBA00045102"/>
    </source>
</evidence>
<dbReference type="GO" id="GO:0005789">
    <property type="term" value="C:endoplasmic reticulum membrane"/>
    <property type="evidence" value="ECO:0007669"/>
    <property type="project" value="UniProtKB-SubCell"/>
</dbReference>
<feature type="transmembrane region" description="Helical" evidence="14">
    <location>
        <begin position="574"/>
        <end position="591"/>
    </location>
</feature>
<evidence type="ECO:0000256" key="14">
    <source>
        <dbReference type="SAM" id="Phobius"/>
    </source>
</evidence>
<dbReference type="Proteomes" id="UP001208570">
    <property type="component" value="Unassembled WGS sequence"/>
</dbReference>
<evidence type="ECO:0000256" key="11">
    <source>
        <dbReference type="ARBA" id="ARBA00023136"/>
    </source>
</evidence>
<evidence type="ECO:0000259" key="15">
    <source>
        <dbReference type="PROSITE" id="PS50919"/>
    </source>
</evidence>
<keyword evidence="11 14" id="KW-0472">Membrane</keyword>
<evidence type="ECO:0000256" key="5">
    <source>
        <dbReference type="ARBA" id="ARBA00022676"/>
    </source>
</evidence>